<proteinExistence type="predicted"/>
<name>A0ABT9ZQ12_9BACI</name>
<keyword evidence="1" id="KW-0472">Membrane</keyword>
<dbReference type="RefSeq" id="WP_307346503.1">
    <property type="nucleotide sequence ID" value="NZ_JAUSUD010000036.1"/>
</dbReference>
<evidence type="ECO:0000313" key="3">
    <source>
        <dbReference type="Proteomes" id="UP001234495"/>
    </source>
</evidence>
<reference evidence="2 3" key="1">
    <citation type="submission" date="2023-07" db="EMBL/GenBank/DDBJ databases">
        <title>Genomic Encyclopedia of Type Strains, Phase IV (KMG-IV): sequencing the most valuable type-strain genomes for metagenomic binning, comparative biology and taxonomic classification.</title>
        <authorList>
            <person name="Goeker M."/>
        </authorList>
    </citation>
    <scope>NUCLEOTIDE SEQUENCE [LARGE SCALE GENOMIC DNA]</scope>
    <source>
        <strain evidence="2 3">DSM 29005</strain>
    </source>
</reference>
<feature type="transmembrane region" description="Helical" evidence="1">
    <location>
        <begin position="28"/>
        <end position="47"/>
    </location>
</feature>
<evidence type="ECO:0000256" key="1">
    <source>
        <dbReference type="SAM" id="Phobius"/>
    </source>
</evidence>
<evidence type="ECO:0000313" key="2">
    <source>
        <dbReference type="EMBL" id="MDQ0233330.1"/>
    </source>
</evidence>
<dbReference type="EMBL" id="JAUSUD010000036">
    <property type="protein sequence ID" value="MDQ0233330.1"/>
    <property type="molecule type" value="Genomic_DNA"/>
</dbReference>
<organism evidence="2 3">
    <name type="scientific">Metabacillus malikii</name>
    <dbReference type="NCBI Taxonomy" id="1504265"/>
    <lineage>
        <taxon>Bacteria</taxon>
        <taxon>Bacillati</taxon>
        <taxon>Bacillota</taxon>
        <taxon>Bacilli</taxon>
        <taxon>Bacillales</taxon>
        <taxon>Bacillaceae</taxon>
        <taxon>Metabacillus</taxon>
    </lineage>
</organism>
<protein>
    <submittedName>
        <fullName evidence="2">Uncharacterized protein</fullName>
    </submittedName>
</protein>
<gene>
    <name evidence="2" type="ORF">J2S19_004675</name>
</gene>
<keyword evidence="1" id="KW-1133">Transmembrane helix</keyword>
<keyword evidence="3" id="KW-1185">Reference proteome</keyword>
<dbReference type="Proteomes" id="UP001234495">
    <property type="component" value="Unassembled WGS sequence"/>
</dbReference>
<comment type="caution">
    <text evidence="2">The sequence shown here is derived from an EMBL/GenBank/DDBJ whole genome shotgun (WGS) entry which is preliminary data.</text>
</comment>
<accession>A0ABT9ZQ12</accession>
<sequence>MKWLIAIILILIGSLLYALTIDNLGNLGHIIIKIIGIACFFLAGYIVRSKKKNDKIKKAIDK</sequence>
<keyword evidence="1" id="KW-0812">Transmembrane</keyword>